<comment type="similarity">
    <text evidence="1 3">Belongs to the type-B carboxylesterase/lipase family.</text>
</comment>
<proteinExistence type="inferred from homology"/>
<evidence type="ECO:0000313" key="5">
    <source>
        <dbReference type="EMBL" id="KMU87047.1"/>
    </source>
</evidence>
<dbReference type="PANTHER" id="PTHR11559">
    <property type="entry name" value="CARBOXYLESTERASE"/>
    <property type="match status" value="1"/>
</dbReference>
<accession>A0A0J8RQD3</accession>
<dbReference type="GO" id="GO:0016787">
    <property type="term" value="F:hydrolase activity"/>
    <property type="evidence" value="ECO:0007669"/>
    <property type="project" value="UniProtKB-KW"/>
</dbReference>
<evidence type="ECO:0000256" key="2">
    <source>
        <dbReference type="ARBA" id="ARBA00022801"/>
    </source>
</evidence>
<gene>
    <name evidence="5" type="ORF">CIHG_04987</name>
</gene>
<name>A0A0J8RQD3_COCIT</name>
<dbReference type="SUPFAM" id="SSF53474">
    <property type="entry name" value="alpha/beta-Hydrolases"/>
    <property type="match status" value="1"/>
</dbReference>
<dbReference type="STRING" id="396776.A0A0J8RQD3"/>
<feature type="domain" description="Carboxylesterase type B" evidence="4">
    <location>
        <begin position="104"/>
        <end position="399"/>
    </location>
</feature>
<evidence type="ECO:0000313" key="6">
    <source>
        <dbReference type="Proteomes" id="UP000054563"/>
    </source>
</evidence>
<dbReference type="Proteomes" id="UP000054563">
    <property type="component" value="Unassembled WGS sequence"/>
</dbReference>
<evidence type="ECO:0000256" key="3">
    <source>
        <dbReference type="RuleBase" id="RU361235"/>
    </source>
</evidence>
<evidence type="ECO:0000259" key="4">
    <source>
        <dbReference type="Pfam" id="PF00135"/>
    </source>
</evidence>
<dbReference type="EC" id="3.1.1.-" evidence="3"/>
<dbReference type="eggNOG" id="KOG4389">
    <property type="taxonomic scope" value="Eukaryota"/>
</dbReference>
<evidence type="ECO:0000256" key="1">
    <source>
        <dbReference type="ARBA" id="ARBA00005964"/>
    </source>
</evidence>
<dbReference type="Gene3D" id="3.40.50.1820">
    <property type="entry name" value="alpha/beta hydrolase"/>
    <property type="match status" value="1"/>
</dbReference>
<dbReference type="InterPro" id="IPR029058">
    <property type="entry name" value="AB_hydrolase_fold"/>
</dbReference>
<dbReference type="Pfam" id="PF00135">
    <property type="entry name" value="COesterase"/>
    <property type="match status" value="1"/>
</dbReference>
<dbReference type="EMBL" id="DS016996">
    <property type="protein sequence ID" value="KMU87047.1"/>
    <property type="molecule type" value="Genomic_DNA"/>
</dbReference>
<dbReference type="InterPro" id="IPR002018">
    <property type="entry name" value="CarbesteraseB"/>
</dbReference>
<dbReference type="InterPro" id="IPR050309">
    <property type="entry name" value="Type-B_Carboxylest/Lipase"/>
</dbReference>
<organism evidence="5 6">
    <name type="scientific">Coccidioides immitis H538.4</name>
    <dbReference type="NCBI Taxonomy" id="396776"/>
    <lineage>
        <taxon>Eukaryota</taxon>
        <taxon>Fungi</taxon>
        <taxon>Dikarya</taxon>
        <taxon>Ascomycota</taxon>
        <taxon>Pezizomycotina</taxon>
        <taxon>Eurotiomycetes</taxon>
        <taxon>Eurotiomycetidae</taxon>
        <taxon>Onygenales</taxon>
        <taxon>Onygenaceae</taxon>
        <taxon>Coccidioides</taxon>
    </lineage>
</organism>
<dbReference type="OrthoDB" id="408631at2759"/>
<keyword evidence="2 3" id="KW-0378">Hydrolase</keyword>
<dbReference type="PROSITE" id="PS00122">
    <property type="entry name" value="CARBOXYLESTERASE_B_1"/>
    <property type="match status" value="1"/>
</dbReference>
<dbReference type="InterPro" id="IPR019826">
    <property type="entry name" value="Carboxylesterase_B_AS"/>
</dbReference>
<dbReference type="VEuPathDB" id="FungiDB:CIHG_04987"/>
<reference evidence="6" key="1">
    <citation type="journal article" date="2010" name="Genome Res.">
        <title>Population genomic sequencing of Coccidioides fungi reveals recent hybridization and transposon control.</title>
        <authorList>
            <person name="Neafsey D.E."/>
            <person name="Barker B.M."/>
            <person name="Sharpton T.J."/>
            <person name="Stajich J.E."/>
            <person name="Park D.J."/>
            <person name="Whiston E."/>
            <person name="Hung C.-Y."/>
            <person name="McMahan C."/>
            <person name="White J."/>
            <person name="Sykes S."/>
            <person name="Heiman D."/>
            <person name="Young S."/>
            <person name="Zeng Q."/>
            <person name="Abouelleil A."/>
            <person name="Aftuck L."/>
            <person name="Bessette D."/>
            <person name="Brown A."/>
            <person name="FitzGerald M."/>
            <person name="Lui A."/>
            <person name="Macdonald J.P."/>
            <person name="Priest M."/>
            <person name="Orbach M.J."/>
            <person name="Galgiani J.N."/>
            <person name="Kirkland T.N."/>
            <person name="Cole G.T."/>
            <person name="Birren B.W."/>
            <person name="Henn M.R."/>
            <person name="Taylor J.W."/>
            <person name="Rounsley S.D."/>
        </authorList>
    </citation>
    <scope>NUCLEOTIDE SEQUENCE [LARGE SCALE GENOMIC DNA]</scope>
    <source>
        <strain evidence="6">H538.4</strain>
    </source>
</reference>
<sequence length="544" mass="59141">METPGLSKPDRLSSRRLAIFKPPVACSTPHAITSVSYGCSTCPQVETELLESPGAHQGLTVLLYYLIYLLDNYWTFCVLPMHDQMDIIIQLPSGTISAAQKENLVHARGVPYAHAKRFEPPQSIAPWEGVVDYTRPSTICPQAPSRLDMVTGPLAKGRAMDEDCTHLSIAAPIGGQNLPVMVFFHGGAYLTGGGDLDCYQGLELAARGVVVVSVTYRLGIFGYLQIPGIAPANLGLLDQIEALNWVKNNILSFGGDPSNVTLFGESAGADSIFCLMAAEGTEGLFHRAILQSAPIGRRYDKSAESLTLALSKVAEEKLQSLAAGSPSIEEMLSIQLQLLITAKKLGSRGMPFAPSFGQHPLPQISELDDVIRKRAKDIPVLISCTKDEGTPFAAMNDRAARFFTIPLLGRCIRWLVSWLITKKVFHSPSKHFQKQVLAAGGKCSSFYFRWAPPSSPWGAAHTIDLPFLLGSWSSWEDAPMLGGSKSRDVVERVGSHVKDVWVAFSKGVDLGSNTLIIDESFRSEHCIKEEKFKLTSGILSGKTP</sequence>
<dbReference type="ESTHER" id="cocp7-c5p5s7">
    <property type="family name" value="Fungal_carboxylesterase_lipase"/>
</dbReference>
<protein>
    <recommendedName>
        <fullName evidence="3">Carboxylic ester hydrolase</fullName>
        <ecNumber evidence="3">3.1.1.-</ecNumber>
    </recommendedName>
</protein>
<dbReference type="AlphaFoldDB" id="A0A0J8RQD3"/>